<sequence length="133" mass="14249">MDVSDDAPLPSQAVGTISAASETASAISKAVIELKQLSIMAEDTETAASKTVNELPIKAIVTVSATNEINNQVPIKAIIETVSADNGYEIPQTKRRRPCHGWISDDDEEEGELIELPALYKLVNGVPMKMVCP</sequence>
<name>A0A072VEP4_MEDTR</name>
<accession>A0A072VEP4</accession>
<reference evidence="1 3" key="1">
    <citation type="journal article" date="2011" name="Nature">
        <title>The Medicago genome provides insight into the evolution of rhizobial symbioses.</title>
        <authorList>
            <person name="Young N.D."/>
            <person name="Debelle F."/>
            <person name="Oldroyd G.E."/>
            <person name="Geurts R."/>
            <person name="Cannon S.B."/>
            <person name="Udvardi M.K."/>
            <person name="Benedito V.A."/>
            <person name="Mayer K.F."/>
            <person name="Gouzy J."/>
            <person name="Schoof H."/>
            <person name="Van de Peer Y."/>
            <person name="Proost S."/>
            <person name="Cook D.R."/>
            <person name="Meyers B.C."/>
            <person name="Spannagl M."/>
            <person name="Cheung F."/>
            <person name="De Mita S."/>
            <person name="Krishnakumar V."/>
            <person name="Gundlach H."/>
            <person name="Zhou S."/>
            <person name="Mudge J."/>
            <person name="Bharti A.K."/>
            <person name="Murray J.D."/>
            <person name="Naoumkina M.A."/>
            <person name="Rosen B."/>
            <person name="Silverstein K.A."/>
            <person name="Tang H."/>
            <person name="Rombauts S."/>
            <person name="Zhao P.X."/>
            <person name="Zhou P."/>
            <person name="Barbe V."/>
            <person name="Bardou P."/>
            <person name="Bechner M."/>
            <person name="Bellec A."/>
            <person name="Berger A."/>
            <person name="Berges H."/>
            <person name="Bidwell S."/>
            <person name="Bisseling T."/>
            <person name="Choisne N."/>
            <person name="Couloux A."/>
            <person name="Denny R."/>
            <person name="Deshpande S."/>
            <person name="Dai X."/>
            <person name="Doyle J.J."/>
            <person name="Dudez A.M."/>
            <person name="Farmer A.D."/>
            <person name="Fouteau S."/>
            <person name="Franken C."/>
            <person name="Gibelin C."/>
            <person name="Gish J."/>
            <person name="Goldstein S."/>
            <person name="Gonzalez A.J."/>
            <person name="Green P.J."/>
            <person name="Hallab A."/>
            <person name="Hartog M."/>
            <person name="Hua A."/>
            <person name="Humphray S.J."/>
            <person name="Jeong D.H."/>
            <person name="Jing Y."/>
            <person name="Jocker A."/>
            <person name="Kenton S.M."/>
            <person name="Kim D.J."/>
            <person name="Klee K."/>
            <person name="Lai H."/>
            <person name="Lang C."/>
            <person name="Lin S."/>
            <person name="Macmil S.L."/>
            <person name="Magdelenat G."/>
            <person name="Matthews L."/>
            <person name="McCorrison J."/>
            <person name="Monaghan E.L."/>
            <person name="Mun J.H."/>
            <person name="Najar F.Z."/>
            <person name="Nicholson C."/>
            <person name="Noirot C."/>
            <person name="O'Bleness M."/>
            <person name="Paule C.R."/>
            <person name="Poulain J."/>
            <person name="Prion F."/>
            <person name="Qin B."/>
            <person name="Qu C."/>
            <person name="Retzel E.F."/>
            <person name="Riddle C."/>
            <person name="Sallet E."/>
            <person name="Samain S."/>
            <person name="Samson N."/>
            <person name="Sanders I."/>
            <person name="Saurat O."/>
            <person name="Scarpelli C."/>
            <person name="Schiex T."/>
            <person name="Segurens B."/>
            <person name="Severin A.J."/>
            <person name="Sherrier D.J."/>
            <person name="Shi R."/>
            <person name="Sims S."/>
            <person name="Singer S.R."/>
            <person name="Sinharoy S."/>
            <person name="Sterck L."/>
            <person name="Viollet A."/>
            <person name="Wang B.B."/>
            <person name="Wang K."/>
            <person name="Wang M."/>
            <person name="Wang X."/>
            <person name="Warfsmann J."/>
            <person name="Weissenbach J."/>
            <person name="White D.D."/>
            <person name="White J.D."/>
            <person name="Wiley G.B."/>
            <person name="Wincker P."/>
            <person name="Xing Y."/>
            <person name="Yang L."/>
            <person name="Yao Z."/>
            <person name="Ying F."/>
            <person name="Zhai J."/>
            <person name="Zhou L."/>
            <person name="Zuber A."/>
            <person name="Denarie J."/>
            <person name="Dixon R.A."/>
            <person name="May G.D."/>
            <person name="Schwartz D.C."/>
            <person name="Rogers J."/>
            <person name="Quetier F."/>
            <person name="Town C.D."/>
            <person name="Roe B.A."/>
        </authorList>
    </citation>
    <scope>NUCLEOTIDE SEQUENCE [LARGE SCALE GENOMIC DNA]</scope>
    <source>
        <strain evidence="1">A17</strain>
        <strain evidence="2 3">cv. Jemalong A17</strain>
    </source>
</reference>
<dbReference type="Proteomes" id="UP000002051">
    <property type="component" value="Unassembled WGS sequence"/>
</dbReference>
<dbReference type="EnsemblPlants" id="KEH39873">
    <property type="protein sequence ID" value="KEH39873"/>
    <property type="gene ID" value="MTR_1g014445"/>
</dbReference>
<proteinExistence type="predicted"/>
<protein>
    <submittedName>
        <fullName evidence="1 2">Uncharacterized protein</fullName>
    </submittedName>
</protein>
<organism evidence="1 3">
    <name type="scientific">Medicago truncatula</name>
    <name type="common">Barrel medic</name>
    <name type="synonym">Medicago tribuloides</name>
    <dbReference type="NCBI Taxonomy" id="3880"/>
    <lineage>
        <taxon>Eukaryota</taxon>
        <taxon>Viridiplantae</taxon>
        <taxon>Streptophyta</taxon>
        <taxon>Embryophyta</taxon>
        <taxon>Tracheophyta</taxon>
        <taxon>Spermatophyta</taxon>
        <taxon>Magnoliopsida</taxon>
        <taxon>eudicotyledons</taxon>
        <taxon>Gunneridae</taxon>
        <taxon>Pentapetalae</taxon>
        <taxon>rosids</taxon>
        <taxon>fabids</taxon>
        <taxon>Fabales</taxon>
        <taxon>Fabaceae</taxon>
        <taxon>Papilionoideae</taxon>
        <taxon>50 kb inversion clade</taxon>
        <taxon>NPAAA clade</taxon>
        <taxon>Hologalegina</taxon>
        <taxon>IRL clade</taxon>
        <taxon>Trifolieae</taxon>
        <taxon>Medicago</taxon>
    </lineage>
</organism>
<dbReference type="AlphaFoldDB" id="A0A072VEP4"/>
<reference evidence="2" key="3">
    <citation type="submission" date="2015-04" db="UniProtKB">
        <authorList>
            <consortium name="EnsemblPlants"/>
        </authorList>
    </citation>
    <scope>IDENTIFICATION</scope>
    <source>
        <strain evidence="2">cv. Jemalong A17</strain>
    </source>
</reference>
<dbReference type="EMBL" id="CM001217">
    <property type="protein sequence ID" value="KEH39873.1"/>
    <property type="molecule type" value="Genomic_DNA"/>
</dbReference>
<evidence type="ECO:0000313" key="2">
    <source>
        <dbReference type="EnsemblPlants" id="KEH39873"/>
    </source>
</evidence>
<gene>
    <name evidence="1" type="ordered locus">MTR_1g014445</name>
</gene>
<dbReference type="HOGENOM" id="CLU_1909762_0_0_1"/>
<reference evidence="1 3" key="2">
    <citation type="journal article" date="2014" name="BMC Genomics">
        <title>An improved genome release (version Mt4.0) for the model legume Medicago truncatula.</title>
        <authorList>
            <person name="Tang H."/>
            <person name="Krishnakumar V."/>
            <person name="Bidwell S."/>
            <person name="Rosen B."/>
            <person name="Chan A."/>
            <person name="Zhou S."/>
            <person name="Gentzbittel L."/>
            <person name="Childs K.L."/>
            <person name="Yandell M."/>
            <person name="Gundlach H."/>
            <person name="Mayer K.F."/>
            <person name="Schwartz D.C."/>
            <person name="Town C.D."/>
        </authorList>
    </citation>
    <scope>GENOME REANNOTATION</scope>
    <source>
        <strain evidence="1">A17</strain>
        <strain evidence="2 3">cv. Jemalong A17</strain>
    </source>
</reference>
<keyword evidence="3" id="KW-1185">Reference proteome</keyword>
<evidence type="ECO:0000313" key="1">
    <source>
        <dbReference type="EMBL" id="KEH39873.1"/>
    </source>
</evidence>
<evidence type="ECO:0000313" key="3">
    <source>
        <dbReference type="Proteomes" id="UP000002051"/>
    </source>
</evidence>